<name>A0A2C9VLM0_MANES</name>
<dbReference type="PANTHER" id="PTHR34780">
    <property type="entry name" value="OS08G0427800 PROTEIN"/>
    <property type="match status" value="1"/>
</dbReference>
<gene>
    <name evidence="1" type="ORF">MANES_06G003500v8</name>
</gene>
<dbReference type="EMBL" id="CM004392">
    <property type="protein sequence ID" value="OAY46483.1"/>
    <property type="molecule type" value="Genomic_DNA"/>
</dbReference>
<accession>A0A2C9VLM0</accession>
<evidence type="ECO:0000313" key="2">
    <source>
        <dbReference type="Proteomes" id="UP000091857"/>
    </source>
</evidence>
<dbReference type="OMA" id="KEDMGVA"/>
<protein>
    <submittedName>
        <fullName evidence="1">Uncharacterized protein</fullName>
    </submittedName>
</protein>
<reference evidence="2" key="1">
    <citation type="journal article" date="2016" name="Nat. Biotechnol.">
        <title>Sequencing wild and cultivated cassava and related species reveals extensive interspecific hybridization and genetic diversity.</title>
        <authorList>
            <person name="Bredeson J.V."/>
            <person name="Lyons J.B."/>
            <person name="Prochnik S.E."/>
            <person name="Wu G.A."/>
            <person name="Ha C.M."/>
            <person name="Edsinger-Gonzales E."/>
            <person name="Grimwood J."/>
            <person name="Schmutz J."/>
            <person name="Rabbi I.Y."/>
            <person name="Egesi C."/>
            <person name="Nauluvula P."/>
            <person name="Lebot V."/>
            <person name="Ndunguru J."/>
            <person name="Mkamilo G."/>
            <person name="Bart R.S."/>
            <person name="Setter T.L."/>
            <person name="Gleadow R.M."/>
            <person name="Kulakow P."/>
            <person name="Ferguson M.E."/>
            <person name="Rounsley S."/>
            <person name="Rokhsar D.S."/>
        </authorList>
    </citation>
    <scope>NUCLEOTIDE SEQUENCE [LARGE SCALE GENOMIC DNA]</scope>
    <source>
        <strain evidence="2">cv. AM560-2</strain>
    </source>
</reference>
<dbReference type="Gramene" id="Manes.06G003500.1.v8.1">
    <property type="protein sequence ID" value="Manes.06G003500.1.v8.1.CDS.1"/>
    <property type="gene ID" value="Manes.06G003500.v8.1"/>
</dbReference>
<comment type="caution">
    <text evidence="1">The sequence shown here is derived from an EMBL/GenBank/DDBJ whole genome shotgun (WGS) entry which is preliminary data.</text>
</comment>
<evidence type="ECO:0000313" key="1">
    <source>
        <dbReference type="EMBL" id="OAY46483.1"/>
    </source>
</evidence>
<dbReference type="PANTHER" id="PTHR34780:SF5">
    <property type="entry name" value="OS02G0733900 PROTEIN"/>
    <property type="match status" value="1"/>
</dbReference>
<sequence>MEQKIVGKEDFGVDMGFPLHSQVIKIKQESNNKIMDWSPGKSEIRPVLKEINGGRHLSRSPLGLGARPISVGDS</sequence>
<organism evidence="1 2">
    <name type="scientific">Manihot esculenta</name>
    <name type="common">Cassava</name>
    <name type="synonym">Jatropha manihot</name>
    <dbReference type="NCBI Taxonomy" id="3983"/>
    <lineage>
        <taxon>Eukaryota</taxon>
        <taxon>Viridiplantae</taxon>
        <taxon>Streptophyta</taxon>
        <taxon>Embryophyta</taxon>
        <taxon>Tracheophyta</taxon>
        <taxon>Spermatophyta</taxon>
        <taxon>Magnoliopsida</taxon>
        <taxon>eudicotyledons</taxon>
        <taxon>Gunneridae</taxon>
        <taxon>Pentapetalae</taxon>
        <taxon>rosids</taxon>
        <taxon>fabids</taxon>
        <taxon>Malpighiales</taxon>
        <taxon>Euphorbiaceae</taxon>
        <taxon>Crotonoideae</taxon>
        <taxon>Manihoteae</taxon>
        <taxon>Manihot</taxon>
    </lineage>
</organism>
<dbReference type="AlphaFoldDB" id="A0A2C9VLM0"/>
<proteinExistence type="predicted"/>
<dbReference type="Proteomes" id="UP000091857">
    <property type="component" value="Chromosome 6"/>
</dbReference>
<keyword evidence="2" id="KW-1185">Reference proteome</keyword>